<reference evidence="2" key="1">
    <citation type="submission" date="2018-05" db="EMBL/GenBank/DDBJ databases">
        <authorList>
            <person name="Lanie J.A."/>
            <person name="Ng W.-L."/>
            <person name="Kazmierczak K.M."/>
            <person name="Andrzejewski T.M."/>
            <person name="Davidsen T.M."/>
            <person name="Wayne K.J."/>
            <person name="Tettelin H."/>
            <person name="Glass J.I."/>
            <person name="Rusch D."/>
            <person name="Podicherti R."/>
            <person name="Tsui H.-C.T."/>
            <person name="Winkler M.E."/>
        </authorList>
    </citation>
    <scope>NUCLEOTIDE SEQUENCE</scope>
</reference>
<evidence type="ECO:0000313" key="2">
    <source>
        <dbReference type="EMBL" id="SVE02471.1"/>
    </source>
</evidence>
<evidence type="ECO:0000259" key="1">
    <source>
        <dbReference type="Pfam" id="PF01425"/>
    </source>
</evidence>
<feature type="non-terminal residue" evidence="2">
    <location>
        <position position="117"/>
    </location>
</feature>
<dbReference type="EMBL" id="UINC01188989">
    <property type="protein sequence ID" value="SVE02471.1"/>
    <property type="molecule type" value="Genomic_DNA"/>
</dbReference>
<proteinExistence type="predicted"/>
<dbReference type="SUPFAM" id="SSF75304">
    <property type="entry name" value="Amidase signature (AS) enzymes"/>
    <property type="match status" value="1"/>
</dbReference>
<sequence length="117" mass="12622">MKSGLYVVLVVSILTPLQLNAQRVGLSSATIKDLNEAFNEGTLTSENLVEMYLARITSYDQSGPALNAMLTLNSKAIETARALDTERKEQGPRSFLHGIPVVLKDNVDTADMPTTAG</sequence>
<dbReference type="PANTHER" id="PTHR42678">
    <property type="entry name" value="AMIDASE"/>
    <property type="match status" value="1"/>
</dbReference>
<feature type="domain" description="Amidase" evidence="1">
    <location>
        <begin position="48"/>
        <end position="117"/>
    </location>
</feature>
<protein>
    <recommendedName>
        <fullName evidence="1">Amidase domain-containing protein</fullName>
    </recommendedName>
</protein>
<name>A0A383A4C3_9ZZZZ</name>
<dbReference type="PANTHER" id="PTHR42678:SF34">
    <property type="entry name" value="OS04G0183300 PROTEIN"/>
    <property type="match status" value="1"/>
</dbReference>
<dbReference type="Gene3D" id="3.90.1300.10">
    <property type="entry name" value="Amidase signature (AS) domain"/>
    <property type="match status" value="1"/>
</dbReference>
<gene>
    <name evidence="2" type="ORF">METZ01_LOCUS455325</name>
</gene>
<dbReference type="Pfam" id="PF01425">
    <property type="entry name" value="Amidase"/>
    <property type="match status" value="1"/>
</dbReference>
<dbReference type="InterPro" id="IPR023631">
    <property type="entry name" value="Amidase_dom"/>
</dbReference>
<dbReference type="InterPro" id="IPR036928">
    <property type="entry name" value="AS_sf"/>
</dbReference>
<organism evidence="2">
    <name type="scientific">marine metagenome</name>
    <dbReference type="NCBI Taxonomy" id="408172"/>
    <lineage>
        <taxon>unclassified sequences</taxon>
        <taxon>metagenomes</taxon>
        <taxon>ecological metagenomes</taxon>
    </lineage>
</organism>
<accession>A0A383A4C3</accession>
<dbReference type="AlphaFoldDB" id="A0A383A4C3"/>